<reference evidence="2 3" key="1">
    <citation type="submission" date="2017-12" db="EMBL/GenBank/DDBJ databases">
        <title>High-resolution comparative analysis of great ape genomes.</title>
        <authorList>
            <person name="Pollen A."/>
            <person name="Hastie A."/>
            <person name="Hormozdiari F."/>
            <person name="Dougherty M."/>
            <person name="Liu R."/>
            <person name="Chaisson M."/>
            <person name="Hoppe E."/>
            <person name="Hill C."/>
            <person name="Pang A."/>
            <person name="Hillier L."/>
            <person name="Baker C."/>
            <person name="Armstrong J."/>
            <person name="Shendure J."/>
            <person name="Paten B."/>
            <person name="Wilson R."/>
            <person name="Chao H."/>
            <person name="Schneider V."/>
            <person name="Ventura M."/>
            <person name="Kronenberg Z."/>
            <person name="Murali S."/>
            <person name="Gordon D."/>
            <person name="Cantsilieris S."/>
            <person name="Munson K."/>
            <person name="Nelson B."/>
            <person name="Raja A."/>
            <person name="Underwood J."/>
            <person name="Diekhans M."/>
            <person name="Fiddes I."/>
            <person name="Haussler D."/>
            <person name="Eichler E."/>
        </authorList>
    </citation>
    <scope>NUCLEOTIDE SEQUENCE [LARGE SCALE GENOMIC DNA]</scope>
    <source>
        <strain evidence="2">Yerkes chimp pedigree #C0471</strain>
    </source>
</reference>
<sequence>MPKRGKKGAVAEDGDELRTGKGMKSALLPRSCGGGVCHSLDVRARGQEE</sequence>
<evidence type="ECO:0000313" key="3">
    <source>
        <dbReference type="Proteomes" id="UP000236370"/>
    </source>
</evidence>
<dbReference type="Proteomes" id="UP000236370">
    <property type="component" value="Unassembled WGS sequence"/>
</dbReference>
<gene>
    <name evidence="2" type="ORF">CK820_G0047306</name>
</gene>
<feature type="region of interest" description="Disordered" evidence="1">
    <location>
        <begin position="1"/>
        <end position="22"/>
    </location>
</feature>
<dbReference type="EMBL" id="NBAG03000456">
    <property type="protein sequence ID" value="PNI22244.1"/>
    <property type="molecule type" value="Genomic_DNA"/>
</dbReference>
<protein>
    <submittedName>
        <fullName evidence="2">APEX1 isoform 10</fullName>
    </submittedName>
</protein>
<evidence type="ECO:0000256" key="1">
    <source>
        <dbReference type="SAM" id="MobiDB-lite"/>
    </source>
</evidence>
<evidence type="ECO:0000313" key="2">
    <source>
        <dbReference type="EMBL" id="PNI22244.1"/>
    </source>
</evidence>
<name>A0A2J8JHJ5_PANTR</name>
<organism evidence="2 3">
    <name type="scientific">Pan troglodytes</name>
    <name type="common">Chimpanzee</name>
    <dbReference type="NCBI Taxonomy" id="9598"/>
    <lineage>
        <taxon>Eukaryota</taxon>
        <taxon>Metazoa</taxon>
        <taxon>Chordata</taxon>
        <taxon>Craniata</taxon>
        <taxon>Vertebrata</taxon>
        <taxon>Euteleostomi</taxon>
        <taxon>Mammalia</taxon>
        <taxon>Eutheria</taxon>
        <taxon>Euarchontoglires</taxon>
        <taxon>Primates</taxon>
        <taxon>Haplorrhini</taxon>
        <taxon>Catarrhini</taxon>
        <taxon>Hominidae</taxon>
        <taxon>Pan</taxon>
    </lineage>
</organism>
<proteinExistence type="predicted"/>
<comment type="caution">
    <text evidence="2">The sequence shown here is derived from an EMBL/GenBank/DDBJ whole genome shotgun (WGS) entry which is preliminary data.</text>
</comment>
<accession>A0A2J8JHJ5</accession>
<dbReference type="AlphaFoldDB" id="A0A2J8JHJ5"/>